<keyword evidence="2" id="KW-1185">Reference proteome</keyword>
<name>A0A9D4GVD7_DREPO</name>
<comment type="caution">
    <text evidence="1">The sequence shown here is derived from an EMBL/GenBank/DDBJ whole genome shotgun (WGS) entry which is preliminary data.</text>
</comment>
<sequence length="50" mass="5845">MSLTTCNHTSTDPCPREIRASRHATIPVLIHAREAYGERYEPHDMQPYQY</sequence>
<dbReference type="Proteomes" id="UP000828390">
    <property type="component" value="Unassembled WGS sequence"/>
</dbReference>
<accession>A0A9D4GVD7</accession>
<protein>
    <submittedName>
        <fullName evidence="1">Uncharacterized protein</fullName>
    </submittedName>
</protein>
<dbReference type="EMBL" id="JAIWYP010000005">
    <property type="protein sequence ID" value="KAH3822134.1"/>
    <property type="molecule type" value="Genomic_DNA"/>
</dbReference>
<proteinExistence type="predicted"/>
<reference evidence="1" key="2">
    <citation type="submission" date="2020-11" db="EMBL/GenBank/DDBJ databases">
        <authorList>
            <person name="McCartney M.A."/>
            <person name="Auch B."/>
            <person name="Kono T."/>
            <person name="Mallez S."/>
            <person name="Becker A."/>
            <person name="Gohl D.M."/>
            <person name="Silverstein K.A.T."/>
            <person name="Koren S."/>
            <person name="Bechman K.B."/>
            <person name="Herman A."/>
            <person name="Abrahante J.E."/>
            <person name="Garbe J."/>
        </authorList>
    </citation>
    <scope>NUCLEOTIDE SEQUENCE</scope>
    <source>
        <strain evidence="1">Duluth1</strain>
        <tissue evidence="1">Whole animal</tissue>
    </source>
</reference>
<reference evidence="1" key="1">
    <citation type="journal article" date="2019" name="bioRxiv">
        <title>The Genome of the Zebra Mussel, Dreissena polymorpha: A Resource for Invasive Species Research.</title>
        <authorList>
            <person name="McCartney M.A."/>
            <person name="Auch B."/>
            <person name="Kono T."/>
            <person name="Mallez S."/>
            <person name="Zhang Y."/>
            <person name="Obille A."/>
            <person name="Becker A."/>
            <person name="Abrahante J.E."/>
            <person name="Garbe J."/>
            <person name="Badalamenti J.P."/>
            <person name="Herman A."/>
            <person name="Mangelson H."/>
            <person name="Liachko I."/>
            <person name="Sullivan S."/>
            <person name="Sone E.D."/>
            <person name="Koren S."/>
            <person name="Silverstein K.A.T."/>
            <person name="Beckman K.B."/>
            <person name="Gohl D.M."/>
        </authorList>
    </citation>
    <scope>NUCLEOTIDE SEQUENCE</scope>
    <source>
        <strain evidence="1">Duluth1</strain>
        <tissue evidence="1">Whole animal</tissue>
    </source>
</reference>
<dbReference type="AlphaFoldDB" id="A0A9D4GVD7"/>
<evidence type="ECO:0000313" key="1">
    <source>
        <dbReference type="EMBL" id="KAH3822134.1"/>
    </source>
</evidence>
<evidence type="ECO:0000313" key="2">
    <source>
        <dbReference type="Proteomes" id="UP000828390"/>
    </source>
</evidence>
<organism evidence="1 2">
    <name type="scientific">Dreissena polymorpha</name>
    <name type="common">Zebra mussel</name>
    <name type="synonym">Mytilus polymorpha</name>
    <dbReference type="NCBI Taxonomy" id="45954"/>
    <lineage>
        <taxon>Eukaryota</taxon>
        <taxon>Metazoa</taxon>
        <taxon>Spiralia</taxon>
        <taxon>Lophotrochozoa</taxon>
        <taxon>Mollusca</taxon>
        <taxon>Bivalvia</taxon>
        <taxon>Autobranchia</taxon>
        <taxon>Heteroconchia</taxon>
        <taxon>Euheterodonta</taxon>
        <taxon>Imparidentia</taxon>
        <taxon>Neoheterodontei</taxon>
        <taxon>Myida</taxon>
        <taxon>Dreissenoidea</taxon>
        <taxon>Dreissenidae</taxon>
        <taxon>Dreissena</taxon>
    </lineage>
</organism>
<gene>
    <name evidence="1" type="ORF">DPMN_123904</name>
</gene>